<keyword evidence="1" id="KW-0175">Coiled coil</keyword>
<proteinExistence type="predicted"/>
<dbReference type="Pfam" id="PF26461">
    <property type="entry name" value="Phi812_tail_tube"/>
    <property type="match status" value="1"/>
</dbReference>
<feature type="coiled-coil region" evidence="1">
    <location>
        <begin position="62"/>
        <end position="89"/>
    </location>
</feature>
<protein>
    <submittedName>
        <fullName evidence="2">Uncharacterized protein</fullName>
    </submittedName>
</protein>
<name>A0A5M6ITD8_9PROT</name>
<gene>
    <name evidence="2" type="ORF">F1189_13530</name>
</gene>
<dbReference type="InterPro" id="IPR058640">
    <property type="entry name" value="Phi812_tail_tube"/>
</dbReference>
<dbReference type="Proteomes" id="UP000325255">
    <property type="component" value="Unassembled WGS sequence"/>
</dbReference>
<evidence type="ECO:0000256" key="1">
    <source>
        <dbReference type="SAM" id="Coils"/>
    </source>
</evidence>
<reference evidence="2 3" key="1">
    <citation type="submission" date="2019-09" db="EMBL/GenBank/DDBJ databases">
        <title>Genome sequence of Rhodovastum atsumiense, a diverse member of the Acetobacteraceae family of non-sulfur purple photosynthetic bacteria.</title>
        <authorList>
            <person name="Meyer T."/>
            <person name="Kyndt J."/>
        </authorList>
    </citation>
    <scope>NUCLEOTIDE SEQUENCE [LARGE SCALE GENOMIC DNA]</scope>
    <source>
        <strain evidence="2 3">DSM 21279</strain>
    </source>
</reference>
<dbReference type="EMBL" id="VWPK01000019">
    <property type="protein sequence ID" value="KAA5611580.1"/>
    <property type="molecule type" value="Genomic_DNA"/>
</dbReference>
<dbReference type="OrthoDB" id="7375874at2"/>
<evidence type="ECO:0000313" key="2">
    <source>
        <dbReference type="EMBL" id="KAA5611580.1"/>
    </source>
</evidence>
<sequence>MPRENHQTFSGNRIEVRVDDRVIGLIQSVRLSDNYGLEDASGIGDIHVVEHVPSKAVHSVSISNMALVRQNLRSELAQMNENGEAVMRALIFDIVILSKGGPGPRAIGAGEILREIIGCSFDSGDVDITAHRITMQSGQFRALDVRGQGL</sequence>
<keyword evidence="3" id="KW-1185">Reference proteome</keyword>
<dbReference type="AlphaFoldDB" id="A0A5M6ITD8"/>
<comment type="caution">
    <text evidence="2">The sequence shown here is derived from an EMBL/GenBank/DDBJ whole genome shotgun (WGS) entry which is preliminary data.</text>
</comment>
<evidence type="ECO:0000313" key="3">
    <source>
        <dbReference type="Proteomes" id="UP000325255"/>
    </source>
</evidence>
<organism evidence="2 3">
    <name type="scientific">Rhodovastum atsumiense</name>
    <dbReference type="NCBI Taxonomy" id="504468"/>
    <lineage>
        <taxon>Bacteria</taxon>
        <taxon>Pseudomonadati</taxon>
        <taxon>Pseudomonadota</taxon>
        <taxon>Alphaproteobacteria</taxon>
        <taxon>Acetobacterales</taxon>
        <taxon>Acetobacteraceae</taxon>
        <taxon>Rhodovastum</taxon>
    </lineage>
</organism>
<dbReference type="RefSeq" id="WP_150041354.1">
    <property type="nucleotide sequence ID" value="NZ_OW485606.1"/>
</dbReference>
<accession>A0A5M6ITD8</accession>